<organism evidence="2 3">
    <name type="scientific">Streptomyces drozdowiczii</name>
    <dbReference type="NCBI Taxonomy" id="202862"/>
    <lineage>
        <taxon>Bacteria</taxon>
        <taxon>Bacillati</taxon>
        <taxon>Actinomycetota</taxon>
        <taxon>Actinomycetes</taxon>
        <taxon>Kitasatosporales</taxon>
        <taxon>Streptomycetaceae</taxon>
        <taxon>Streptomyces</taxon>
    </lineage>
</organism>
<feature type="compositionally biased region" description="Polar residues" evidence="1">
    <location>
        <begin position="25"/>
        <end position="35"/>
    </location>
</feature>
<dbReference type="RefSeq" id="WP_265546811.1">
    <property type="nucleotide sequence ID" value="NZ_CP098740.1"/>
</dbReference>
<evidence type="ECO:0000256" key="1">
    <source>
        <dbReference type="SAM" id="MobiDB-lite"/>
    </source>
</evidence>
<evidence type="ECO:0000313" key="3">
    <source>
        <dbReference type="Proteomes" id="UP001164963"/>
    </source>
</evidence>
<name>A0ABY6Q112_9ACTN</name>
<proteinExistence type="predicted"/>
<feature type="compositionally biased region" description="Basic and acidic residues" evidence="1">
    <location>
        <begin position="36"/>
        <end position="62"/>
    </location>
</feature>
<accession>A0ABY6Q112</accession>
<evidence type="ECO:0000313" key="2">
    <source>
        <dbReference type="EMBL" id="UZK58235.1"/>
    </source>
</evidence>
<reference evidence="2" key="1">
    <citation type="journal article" date="2022" name="Front. Microbiol.">
        <title>Mirubactin C rescues the lethal effect of cell wall biosynthesis mutations in Bacillus subtilis.</title>
        <authorList>
            <person name="Kepplinger B."/>
            <person name="Wen X."/>
            <person name="Tyler A.R."/>
            <person name="Kim B.Y."/>
            <person name="Brown J."/>
            <person name="Banks P."/>
            <person name="Dashti Y."/>
            <person name="Mackenzie E.S."/>
            <person name="Wills C."/>
            <person name="Kawai Y."/>
            <person name="Waldron K.J."/>
            <person name="Allenby N.E.E."/>
            <person name="Wu L.J."/>
            <person name="Hall M.J."/>
            <person name="Errington J."/>
        </authorList>
    </citation>
    <scope>NUCLEOTIDE SEQUENCE</scope>
    <source>
        <strain evidence="2">MDA8-470</strain>
    </source>
</reference>
<dbReference type="EMBL" id="CP098740">
    <property type="protein sequence ID" value="UZK58235.1"/>
    <property type="molecule type" value="Genomic_DNA"/>
</dbReference>
<sequence length="130" mass="14464">MGLFGPSKKFSRMQTEEERYAASGAFQQTEQVTRNKSFDRTSRARRQTRQEQEQAATQERRQQVTRPGTLHLQGGTAVLSDGWQFATDKLPAGNLNGLKVDGSTLGDLSIKDLHDLATNHGPNCRCRLSS</sequence>
<feature type="region of interest" description="Disordered" evidence="1">
    <location>
        <begin position="1"/>
        <end position="73"/>
    </location>
</feature>
<gene>
    <name evidence="2" type="ORF">NEH16_32875</name>
</gene>
<protein>
    <submittedName>
        <fullName evidence="2">Uncharacterized protein</fullName>
    </submittedName>
</protein>
<keyword evidence="3" id="KW-1185">Reference proteome</keyword>
<dbReference type="Proteomes" id="UP001164963">
    <property type="component" value="Chromosome"/>
</dbReference>